<name>A0A0N7I0H7_9ARAC</name>
<dbReference type="AlphaFoldDB" id="A0A0N7I0H7"/>
<dbReference type="EMBL" id="KP777775">
    <property type="protein sequence ID" value="ALJ10917.1"/>
    <property type="molecule type" value="mRNA"/>
</dbReference>
<evidence type="ECO:0000313" key="2">
    <source>
        <dbReference type="EMBL" id="ALJ10917.1"/>
    </source>
</evidence>
<keyword evidence="1" id="KW-0812">Transmembrane</keyword>
<keyword evidence="1" id="KW-1133">Transmembrane helix</keyword>
<keyword evidence="1" id="KW-0472">Membrane</keyword>
<proteinExistence type="evidence at transcript level"/>
<feature type="transmembrane region" description="Helical" evidence="1">
    <location>
        <begin position="21"/>
        <end position="44"/>
    </location>
</feature>
<evidence type="ECO:0000256" key="1">
    <source>
        <dbReference type="SAM" id="Phobius"/>
    </source>
</evidence>
<reference evidence="2" key="2">
    <citation type="submission" date="2015-02" db="EMBL/GenBank/DDBJ databases">
        <authorList>
            <person name="Chooi Y.-H."/>
        </authorList>
    </citation>
    <scope>NUCLEOTIDE SEQUENCE</scope>
</reference>
<organism evidence="2">
    <name type="scientific">Dolomedes sulfureus</name>
    <dbReference type="NCBI Taxonomy" id="492288"/>
    <lineage>
        <taxon>Eukaryota</taxon>
        <taxon>Metazoa</taxon>
        <taxon>Ecdysozoa</taxon>
        <taxon>Arthropoda</taxon>
        <taxon>Chelicerata</taxon>
        <taxon>Arachnida</taxon>
        <taxon>Araneae</taxon>
        <taxon>Araneomorphae</taxon>
        <taxon>Entelegynae</taxon>
        <taxon>Lycosoidea</taxon>
        <taxon>Pisauridae</taxon>
        <taxon>Dolomedes</taxon>
    </lineage>
</organism>
<sequence length="75" mass="8566">MFGQKQLQNAYLSRNGLYKEMLKLMYTTITTGIMVRILMFHLLISNDSSLTGVIMKMGKPLLGKASMEMVQDDYL</sequence>
<reference evidence="2" key="1">
    <citation type="journal article" date="2015" name="PLoS ONE">
        <title>A Comparative Analysis of the Venom Gland Transcriptomes of the Fishing Spiders Dolomedes mizhoanus and Dolomedes sulfurous.</title>
        <authorList>
            <person name="Xu X."/>
            <person name="Wang H."/>
            <person name="Zhang F."/>
            <person name="Hu Z."/>
            <person name="Liang S."/>
            <person name="Liu Z."/>
        </authorList>
    </citation>
    <scope>NUCLEOTIDE SEQUENCE</scope>
</reference>
<accession>A0A0N7I0H7</accession>
<protein>
    <submittedName>
        <fullName evidence="2">Fibrillin</fullName>
    </submittedName>
</protein>